<dbReference type="SUPFAM" id="SSF51182">
    <property type="entry name" value="RmlC-like cupins"/>
    <property type="match status" value="1"/>
</dbReference>
<feature type="signal peptide" evidence="2">
    <location>
        <begin position="1"/>
        <end position="18"/>
    </location>
</feature>
<keyword evidence="4" id="KW-1185">Reference proteome</keyword>
<dbReference type="EMBL" id="SACO01000019">
    <property type="protein sequence ID" value="RVU03205.1"/>
    <property type="molecule type" value="Genomic_DNA"/>
</dbReference>
<protein>
    <recommendedName>
        <fullName evidence="5">Cupin domain-containing protein</fullName>
    </recommendedName>
</protein>
<feature type="chain" id="PRO_5018657662" description="Cupin domain-containing protein" evidence="2">
    <location>
        <begin position="19"/>
        <end position="193"/>
    </location>
</feature>
<feature type="region of interest" description="Disordered" evidence="1">
    <location>
        <begin position="18"/>
        <end position="44"/>
    </location>
</feature>
<keyword evidence="2" id="KW-0732">Signal</keyword>
<evidence type="ECO:0000313" key="3">
    <source>
        <dbReference type="EMBL" id="RVU03205.1"/>
    </source>
</evidence>
<name>A0A3S2Y6C8_9SPHN</name>
<dbReference type="InterPro" id="IPR014710">
    <property type="entry name" value="RmlC-like_jellyroll"/>
</dbReference>
<organism evidence="3 4">
    <name type="scientific">Novosphingobium umbonatum</name>
    <dbReference type="NCBI Taxonomy" id="1908524"/>
    <lineage>
        <taxon>Bacteria</taxon>
        <taxon>Pseudomonadati</taxon>
        <taxon>Pseudomonadota</taxon>
        <taxon>Alphaproteobacteria</taxon>
        <taxon>Sphingomonadales</taxon>
        <taxon>Sphingomonadaceae</taxon>
        <taxon>Novosphingobium</taxon>
    </lineage>
</organism>
<dbReference type="RefSeq" id="WP_127711684.1">
    <property type="nucleotide sequence ID" value="NZ_SACO01000019.1"/>
</dbReference>
<evidence type="ECO:0000313" key="4">
    <source>
        <dbReference type="Proteomes" id="UP000282837"/>
    </source>
</evidence>
<dbReference type="Proteomes" id="UP000282837">
    <property type="component" value="Unassembled WGS sequence"/>
</dbReference>
<reference evidence="3 4" key="1">
    <citation type="submission" date="2019-01" db="EMBL/GenBank/DDBJ databases">
        <authorList>
            <person name="Chen W.-M."/>
        </authorList>
    </citation>
    <scope>NUCLEOTIDE SEQUENCE [LARGE SCALE GENOMIC DNA]</scope>
    <source>
        <strain evidence="3 4">FSY-9</strain>
    </source>
</reference>
<accession>A0A3S2Y6C8</accession>
<dbReference type="InterPro" id="IPR011051">
    <property type="entry name" value="RmlC_Cupin_sf"/>
</dbReference>
<proteinExistence type="predicted"/>
<evidence type="ECO:0000256" key="2">
    <source>
        <dbReference type="SAM" id="SignalP"/>
    </source>
</evidence>
<comment type="caution">
    <text evidence="3">The sequence shown here is derived from an EMBL/GenBank/DDBJ whole genome shotgun (WGS) entry which is preliminary data.</text>
</comment>
<sequence length="193" mass="20508">MKFRLLAMLAVVASPAAAQNVPTPAPKPTLPLQVGNGPKRMPAAPREYTSAKDIAARIAAADAAVAAGRPYDGEPLLFQQGHRVTMEYRNVPQGGINVHLEDAEMFVIISGTGAMTVGGHLIDPVAQKDNPYEGPTISSRKVEGARTYEVGPGDMIMIPANTPHTVSRVDGKLVLYSMILPRPARPVTDIPLP</sequence>
<gene>
    <name evidence="3" type="ORF">EOE18_16860</name>
</gene>
<dbReference type="Gene3D" id="2.60.120.10">
    <property type="entry name" value="Jelly Rolls"/>
    <property type="match status" value="1"/>
</dbReference>
<dbReference type="OrthoDB" id="8218752at2"/>
<evidence type="ECO:0000256" key="1">
    <source>
        <dbReference type="SAM" id="MobiDB-lite"/>
    </source>
</evidence>
<evidence type="ECO:0008006" key="5">
    <source>
        <dbReference type="Google" id="ProtNLM"/>
    </source>
</evidence>
<dbReference type="AlphaFoldDB" id="A0A3S2Y6C8"/>